<keyword evidence="2" id="KW-1185">Reference proteome</keyword>
<comment type="caution">
    <text evidence="1">The sequence shown here is derived from an EMBL/GenBank/DDBJ whole genome shotgun (WGS) entry which is preliminary data.</text>
</comment>
<accession>A0AAD7P847</accession>
<dbReference type="AlphaFoldDB" id="A0AAD7P847"/>
<gene>
    <name evidence="1" type="ORF">O6P43_030429</name>
</gene>
<dbReference type="Proteomes" id="UP001163823">
    <property type="component" value="Chromosome 13"/>
</dbReference>
<proteinExistence type="predicted"/>
<evidence type="ECO:0000313" key="1">
    <source>
        <dbReference type="EMBL" id="KAJ7945359.1"/>
    </source>
</evidence>
<evidence type="ECO:0000313" key="2">
    <source>
        <dbReference type="Proteomes" id="UP001163823"/>
    </source>
</evidence>
<name>A0AAD7P847_QUISA</name>
<dbReference type="PANTHER" id="PTHR36067">
    <property type="entry name" value="EXPRESSED PROTEIN"/>
    <property type="match status" value="1"/>
</dbReference>
<dbReference type="EMBL" id="JARAOO010000013">
    <property type="protein sequence ID" value="KAJ7945359.1"/>
    <property type="molecule type" value="Genomic_DNA"/>
</dbReference>
<dbReference type="KEGG" id="qsa:O6P43_030429"/>
<protein>
    <submittedName>
        <fullName evidence="1">Ubiquitin-activating enzyme like</fullName>
    </submittedName>
</protein>
<reference evidence="1" key="1">
    <citation type="journal article" date="2023" name="Science">
        <title>Elucidation of the pathway for biosynthesis of saponin adjuvants from the soapbark tree.</title>
        <authorList>
            <person name="Reed J."/>
            <person name="Orme A."/>
            <person name="El-Demerdash A."/>
            <person name="Owen C."/>
            <person name="Martin L.B.B."/>
            <person name="Misra R.C."/>
            <person name="Kikuchi S."/>
            <person name="Rejzek M."/>
            <person name="Martin A.C."/>
            <person name="Harkess A."/>
            <person name="Leebens-Mack J."/>
            <person name="Louveau T."/>
            <person name="Stephenson M.J."/>
            <person name="Osbourn A."/>
        </authorList>
    </citation>
    <scope>NUCLEOTIDE SEQUENCE</scope>
    <source>
        <strain evidence="1">S10</strain>
    </source>
</reference>
<organism evidence="1 2">
    <name type="scientific">Quillaja saponaria</name>
    <name type="common">Soap bark tree</name>
    <dbReference type="NCBI Taxonomy" id="32244"/>
    <lineage>
        <taxon>Eukaryota</taxon>
        <taxon>Viridiplantae</taxon>
        <taxon>Streptophyta</taxon>
        <taxon>Embryophyta</taxon>
        <taxon>Tracheophyta</taxon>
        <taxon>Spermatophyta</taxon>
        <taxon>Magnoliopsida</taxon>
        <taxon>eudicotyledons</taxon>
        <taxon>Gunneridae</taxon>
        <taxon>Pentapetalae</taxon>
        <taxon>rosids</taxon>
        <taxon>fabids</taxon>
        <taxon>Fabales</taxon>
        <taxon>Quillajaceae</taxon>
        <taxon>Quillaja</taxon>
    </lineage>
</organism>
<dbReference type="PANTHER" id="PTHR36067:SF1">
    <property type="entry name" value="EXPRESSED PROTEIN"/>
    <property type="match status" value="1"/>
</dbReference>
<sequence length="78" mass="8662">MADIAILVAEEHERRVKILRKINCDTEGNQEIHMASCISELVQRVTEKIGAHRTELGKLVLEPKNQISVAASSSFFSA</sequence>